<evidence type="ECO:0000313" key="2">
    <source>
        <dbReference type="Proteomes" id="UP000054624"/>
    </source>
</evidence>
<accession>A0A158C9J9</accession>
<dbReference type="InterPro" id="IPR032710">
    <property type="entry name" value="NTF2-like_dom_sf"/>
</dbReference>
<protein>
    <recommendedName>
        <fullName evidence="3">Polyketide cyclase</fullName>
    </recommendedName>
</protein>
<reference evidence="2" key="1">
    <citation type="submission" date="2016-01" db="EMBL/GenBank/DDBJ databases">
        <authorList>
            <person name="Peeters Charlotte."/>
        </authorList>
    </citation>
    <scope>NUCLEOTIDE SEQUENCE [LARGE SCALE GENOMIC DNA]</scope>
</reference>
<evidence type="ECO:0008006" key="3">
    <source>
        <dbReference type="Google" id="ProtNLM"/>
    </source>
</evidence>
<dbReference type="Proteomes" id="UP000054624">
    <property type="component" value="Unassembled WGS sequence"/>
</dbReference>
<name>A0A158C9J9_9BURK</name>
<dbReference type="RefSeq" id="WP_061163046.1">
    <property type="nucleotide sequence ID" value="NZ_FCOI02000021.1"/>
</dbReference>
<dbReference type="OrthoDB" id="8684708at2"/>
<dbReference type="AlphaFoldDB" id="A0A158C9J9"/>
<proteinExistence type="predicted"/>
<organism evidence="1 2">
    <name type="scientific">Caballeronia temeraria</name>
    <dbReference type="NCBI Taxonomy" id="1777137"/>
    <lineage>
        <taxon>Bacteria</taxon>
        <taxon>Pseudomonadati</taxon>
        <taxon>Pseudomonadota</taxon>
        <taxon>Betaproteobacteria</taxon>
        <taxon>Burkholderiales</taxon>
        <taxon>Burkholderiaceae</taxon>
        <taxon>Caballeronia</taxon>
    </lineage>
</organism>
<dbReference type="STRING" id="1777137.AWB76_05281"/>
<dbReference type="SUPFAM" id="SSF54427">
    <property type="entry name" value="NTF2-like"/>
    <property type="match status" value="1"/>
</dbReference>
<keyword evidence="2" id="KW-1185">Reference proteome</keyword>
<dbReference type="Gene3D" id="3.10.450.50">
    <property type="match status" value="1"/>
</dbReference>
<dbReference type="EMBL" id="FCOI02000021">
    <property type="protein sequence ID" value="SAK79014.1"/>
    <property type="molecule type" value="Genomic_DNA"/>
</dbReference>
<gene>
    <name evidence="1" type="ORF">AWB76_05281</name>
</gene>
<evidence type="ECO:0000313" key="1">
    <source>
        <dbReference type="EMBL" id="SAK79014.1"/>
    </source>
</evidence>
<sequence>MNAQVELTLPEPISAYFAADRQGPEAVARCFTAQAVVNDVGQMHTGTDEIKAWKAKADAKYTYTMIPFELERDGEFHIVRVHAAGTFEGSPIDMTLRFGSATGLIASLEISV</sequence>